<dbReference type="RefSeq" id="WP_184777449.1">
    <property type="nucleotide sequence ID" value="NZ_JACHMG010000001.1"/>
</dbReference>
<evidence type="ECO:0000313" key="5">
    <source>
        <dbReference type="EMBL" id="MBB4683121.1"/>
    </source>
</evidence>
<dbReference type="PROSITE" id="PS00455">
    <property type="entry name" value="AMP_BINDING"/>
    <property type="match status" value="1"/>
</dbReference>
<comment type="caution">
    <text evidence="5">The sequence shown here is derived from an EMBL/GenBank/DDBJ whole genome shotgun (WGS) entry which is preliminary data.</text>
</comment>
<dbReference type="InterPro" id="IPR000873">
    <property type="entry name" value="AMP-dep_synth/lig_dom"/>
</dbReference>
<name>A0A840ILC8_9PSEU</name>
<evidence type="ECO:0000256" key="1">
    <source>
        <dbReference type="ARBA" id="ARBA00006432"/>
    </source>
</evidence>
<dbReference type="InterPro" id="IPR045851">
    <property type="entry name" value="AMP-bd_C_sf"/>
</dbReference>
<dbReference type="PANTHER" id="PTHR43201:SF5">
    <property type="entry name" value="MEDIUM-CHAIN ACYL-COA LIGASE ACSF2, MITOCHONDRIAL"/>
    <property type="match status" value="1"/>
</dbReference>
<evidence type="ECO:0000259" key="4">
    <source>
        <dbReference type="Pfam" id="PF13193"/>
    </source>
</evidence>
<dbReference type="Gene3D" id="3.30.300.30">
    <property type="match status" value="1"/>
</dbReference>
<dbReference type="InterPro" id="IPR025110">
    <property type="entry name" value="AMP-bd_C"/>
</dbReference>
<dbReference type="Pfam" id="PF00501">
    <property type="entry name" value="AMP-binding"/>
    <property type="match status" value="1"/>
</dbReference>
<dbReference type="EMBL" id="JACHMG010000001">
    <property type="protein sequence ID" value="MBB4683121.1"/>
    <property type="molecule type" value="Genomic_DNA"/>
</dbReference>
<dbReference type="NCBIfam" id="NF005801">
    <property type="entry name" value="PRK07656.1"/>
    <property type="match status" value="1"/>
</dbReference>
<keyword evidence="2 5" id="KW-0436">Ligase</keyword>
<dbReference type="PANTHER" id="PTHR43201">
    <property type="entry name" value="ACYL-COA SYNTHETASE"/>
    <property type="match status" value="1"/>
</dbReference>
<dbReference type="InterPro" id="IPR020845">
    <property type="entry name" value="AMP-binding_CS"/>
</dbReference>
<dbReference type="SUPFAM" id="SSF56801">
    <property type="entry name" value="Acetyl-CoA synthetase-like"/>
    <property type="match status" value="1"/>
</dbReference>
<sequence length="511" mass="54051">MPPTTIPAVLRAAAAEFGAAEALADGGFRLDFRQLLEHVQRVARAFAASGVRPGDRIAIVLPNTAEWVLAALGALYSGAVLVPVNTRFTGVETTDLLVRSRARALVVAADFLGTDRYAAIRATGVELPELTTVVRVPLDQPHACVPGTLGWEEFLARAETVSAAEVEARAEAVRPDDVSDILFTSGTTGRSKGVLSAHRQVVDVAAAWARCGEVTAGDRYLVVNPFFHSFGYKAGIVVCLLTGAAIVPQAVFSVPETLELIERERISALPGAPTIFQSLLPERAGRDLSSLRLAVTGAASVPASLVRRMRSELGFDTVLTAYGLTEAVVVTMCRPGDEVELVAATSGRATAGFEVATRPPAGEVVVRGPNVMLGYLDDPEATAKALDQQGWLRTGDVGVLDKAGNLAITGRVKDMYICGGFNVYPAEIEHALTELDGVRDVAVIGVADARLGEVGKAFVVPADGLSTETVLGFCRGRLANYKVPRSVEFVTELPRNASGKVLKRLLSEEKA</sequence>
<keyword evidence="6" id="KW-1185">Reference proteome</keyword>
<dbReference type="InterPro" id="IPR042099">
    <property type="entry name" value="ANL_N_sf"/>
</dbReference>
<protein>
    <submittedName>
        <fullName evidence="5">Acyl-CoA synthetase (AMP-forming)/AMP-acid ligase II</fullName>
    </submittedName>
</protein>
<feature type="domain" description="AMP-binding enzyme C-terminal" evidence="4">
    <location>
        <begin position="427"/>
        <end position="500"/>
    </location>
</feature>
<reference evidence="5 6" key="1">
    <citation type="submission" date="2020-08" db="EMBL/GenBank/DDBJ databases">
        <title>Sequencing the genomes of 1000 actinobacteria strains.</title>
        <authorList>
            <person name="Klenk H.-P."/>
        </authorList>
    </citation>
    <scope>NUCLEOTIDE SEQUENCE [LARGE SCALE GENOMIC DNA]</scope>
    <source>
        <strain evidence="5 6">DSM 45859</strain>
    </source>
</reference>
<comment type="similarity">
    <text evidence="1">Belongs to the ATP-dependent AMP-binding enzyme family.</text>
</comment>
<dbReference type="AlphaFoldDB" id="A0A840ILC8"/>
<organism evidence="5 6">
    <name type="scientific">Amycolatopsis jiangsuensis</name>
    <dbReference type="NCBI Taxonomy" id="1181879"/>
    <lineage>
        <taxon>Bacteria</taxon>
        <taxon>Bacillati</taxon>
        <taxon>Actinomycetota</taxon>
        <taxon>Actinomycetes</taxon>
        <taxon>Pseudonocardiales</taxon>
        <taxon>Pseudonocardiaceae</taxon>
        <taxon>Amycolatopsis</taxon>
    </lineage>
</organism>
<dbReference type="Pfam" id="PF13193">
    <property type="entry name" value="AMP-binding_C"/>
    <property type="match status" value="1"/>
</dbReference>
<accession>A0A840ILC8</accession>
<dbReference type="Proteomes" id="UP000581769">
    <property type="component" value="Unassembled WGS sequence"/>
</dbReference>
<dbReference type="GO" id="GO:0006631">
    <property type="term" value="P:fatty acid metabolic process"/>
    <property type="evidence" value="ECO:0007669"/>
    <property type="project" value="TreeGrafter"/>
</dbReference>
<gene>
    <name evidence="5" type="ORF">BJY18_000606</name>
</gene>
<dbReference type="Gene3D" id="3.40.50.12780">
    <property type="entry name" value="N-terminal domain of ligase-like"/>
    <property type="match status" value="1"/>
</dbReference>
<proteinExistence type="inferred from homology"/>
<dbReference type="GO" id="GO:0031956">
    <property type="term" value="F:medium-chain fatty acid-CoA ligase activity"/>
    <property type="evidence" value="ECO:0007669"/>
    <property type="project" value="TreeGrafter"/>
</dbReference>
<feature type="domain" description="AMP-dependent synthetase/ligase" evidence="3">
    <location>
        <begin position="11"/>
        <end position="376"/>
    </location>
</feature>
<evidence type="ECO:0000259" key="3">
    <source>
        <dbReference type="Pfam" id="PF00501"/>
    </source>
</evidence>
<evidence type="ECO:0000313" key="6">
    <source>
        <dbReference type="Proteomes" id="UP000581769"/>
    </source>
</evidence>
<evidence type="ECO:0000256" key="2">
    <source>
        <dbReference type="ARBA" id="ARBA00022598"/>
    </source>
</evidence>